<accession>A0A4C1ZE59</accession>
<gene>
    <name evidence="2" type="ORF">EVAR_55818_1</name>
</gene>
<keyword evidence="3" id="KW-1185">Reference proteome</keyword>
<organism evidence="2 3">
    <name type="scientific">Eumeta variegata</name>
    <name type="common">Bagworm moth</name>
    <name type="synonym">Eumeta japonica</name>
    <dbReference type="NCBI Taxonomy" id="151549"/>
    <lineage>
        <taxon>Eukaryota</taxon>
        <taxon>Metazoa</taxon>
        <taxon>Ecdysozoa</taxon>
        <taxon>Arthropoda</taxon>
        <taxon>Hexapoda</taxon>
        <taxon>Insecta</taxon>
        <taxon>Pterygota</taxon>
        <taxon>Neoptera</taxon>
        <taxon>Endopterygota</taxon>
        <taxon>Lepidoptera</taxon>
        <taxon>Glossata</taxon>
        <taxon>Ditrysia</taxon>
        <taxon>Tineoidea</taxon>
        <taxon>Psychidae</taxon>
        <taxon>Oiketicinae</taxon>
        <taxon>Eumeta</taxon>
    </lineage>
</organism>
<name>A0A4C1ZE59_EUMVA</name>
<evidence type="ECO:0000256" key="1">
    <source>
        <dbReference type="SAM" id="MobiDB-lite"/>
    </source>
</evidence>
<feature type="compositionally biased region" description="Polar residues" evidence="1">
    <location>
        <begin position="13"/>
        <end position="22"/>
    </location>
</feature>
<protein>
    <submittedName>
        <fullName evidence="2">Uncharacterized protein</fullName>
    </submittedName>
</protein>
<sequence length="132" mass="14582">MSPVTECRHAPATSDSSVSAQNRRSRPALGMWSGELPLLRARTSGRGPFKALPAAVCVNPLRSHMPRGRRAAVHRVTCERPVVVHDISKIRFIVETKFRREWRAAAAGDLSSGRAALARTCRPRPHAIFYST</sequence>
<dbReference type="EMBL" id="BGZK01001724">
    <property type="protein sequence ID" value="GBP85239.1"/>
    <property type="molecule type" value="Genomic_DNA"/>
</dbReference>
<evidence type="ECO:0000313" key="3">
    <source>
        <dbReference type="Proteomes" id="UP000299102"/>
    </source>
</evidence>
<proteinExistence type="predicted"/>
<dbReference type="Proteomes" id="UP000299102">
    <property type="component" value="Unassembled WGS sequence"/>
</dbReference>
<reference evidence="2 3" key="1">
    <citation type="journal article" date="2019" name="Commun. Biol.">
        <title>The bagworm genome reveals a unique fibroin gene that provides high tensile strength.</title>
        <authorList>
            <person name="Kono N."/>
            <person name="Nakamura H."/>
            <person name="Ohtoshi R."/>
            <person name="Tomita M."/>
            <person name="Numata K."/>
            <person name="Arakawa K."/>
        </authorList>
    </citation>
    <scope>NUCLEOTIDE SEQUENCE [LARGE SCALE GENOMIC DNA]</scope>
</reference>
<feature type="region of interest" description="Disordered" evidence="1">
    <location>
        <begin position="1"/>
        <end position="26"/>
    </location>
</feature>
<dbReference type="AlphaFoldDB" id="A0A4C1ZE59"/>
<evidence type="ECO:0000313" key="2">
    <source>
        <dbReference type="EMBL" id="GBP85239.1"/>
    </source>
</evidence>
<comment type="caution">
    <text evidence="2">The sequence shown here is derived from an EMBL/GenBank/DDBJ whole genome shotgun (WGS) entry which is preliminary data.</text>
</comment>